<dbReference type="CDD" id="cd03801">
    <property type="entry name" value="GT4_PimA-like"/>
    <property type="match status" value="1"/>
</dbReference>
<protein>
    <submittedName>
        <fullName evidence="5">Glycosyltransferase involved in cell wall biosynthesis</fullName>
    </submittedName>
</protein>
<feature type="domain" description="Glycosyl transferase family 1" evidence="3">
    <location>
        <begin position="219"/>
        <end position="381"/>
    </location>
</feature>
<dbReference type="InterPro" id="IPR028098">
    <property type="entry name" value="Glyco_trans_4-like_N"/>
</dbReference>
<evidence type="ECO:0000259" key="3">
    <source>
        <dbReference type="Pfam" id="PF00534"/>
    </source>
</evidence>
<keyword evidence="6" id="KW-1185">Reference proteome</keyword>
<sequence length="407" mass="43879">MLPDSQPLLRVGYVVKMYPRFSETFIVTELLELERLGLDLTVFSLRLPNDGRFHPALAEVRAPVHYLRHSGIRADDLWQTVAGGTALPGFTEALPDLLRLDAADAHQAVQLAVAVREQRITHLHAHFASISAAVARVAARLAGIGYSLTAHAKDIFHADVDHDRLRERLADATRVITVSDFNHDHLRRTFGAAADRVERLYNGIDLRRFQFTDPADRVRDTPVIAAVGRLVEKKGFADLIDAAALLRDAGRRFRVDLAGTGPLAAELQARIDRHRLGGVVRLLGALPQSAVARLVGAADVFAAPCVVGSDGNRDGLPTVVLEAMALGTPVVATDVTGLPEIVEDGRTGLMIEQHDPAGLAAALARLLDAPELRSGLAKAARDLIEIEFDAARQAAKLAAGFRTSGRG</sequence>
<dbReference type="InterPro" id="IPR050194">
    <property type="entry name" value="Glycosyltransferase_grp1"/>
</dbReference>
<name>A0A7Y9IFC9_9ACTN</name>
<comment type="caution">
    <text evidence="5">The sequence shown here is derived from an EMBL/GenBank/DDBJ whole genome shotgun (WGS) entry which is preliminary data.</text>
</comment>
<gene>
    <name evidence="5" type="ORF">BKA15_006817</name>
</gene>
<feature type="domain" description="Glycosyltransferase subfamily 4-like N-terminal" evidence="4">
    <location>
        <begin position="23"/>
        <end position="208"/>
    </location>
</feature>
<dbReference type="RefSeq" id="WP_179757982.1">
    <property type="nucleotide sequence ID" value="NZ_JACCBU010000001.1"/>
</dbReference>
<dbReference type="EMBL" id="JACCBU010000001">
    <property type="protein sequence ID" value="NYE75488.1"/>
    <property type="molecule type" value="Genomic_DNA"/>
</dbReference>
<dbReference type="GO" id="GO:0016757">
    <property type="term" value="F:glycosyltransferase activity"/>
    <property type="evidence" value="ECO:0007669"/>
    <property type="project" value="UniProtKB-KW"/>
</dbReference>
<proteinExistence type="predicted"/>
<dbReference type="Pfam" id="PF13439">
    <property type="entry name" value="Glyco_transf_4"/>
    <property type="match status" value="1"/>
</dbReference>
<accession>A0A7Y9IFC9</accession>
<evidence type="ECO:0000256" key="1">
    <source>
        <dbReference type="ARBA" id="ARBA00022676"/>
    </source>
</evidence>
<dbReference type="PANTHER" id="PTHR45947:SF14">
    <property type="entry name" value="SLL1723 PROTEIN"/>
    <property type="match status" value="1"/>
</dbReference>
<keyword evidence="2 5" id="KW-0808">Transferase</keyword>
<reference evidence="5 6" key="1">
    <citation type="submission" date="2020-07" db="EMBL/GenBank/DDBJ databases">
        <title>Sequencing the genomes of 1000 actinobacteria strains.</title>
        <authorList>
            <person name="Klenk H.-P."/>
        </authorList>
    </citation>
    <scope>NUCLEOTIDE SEQUENCE [LARGE SCALE GENOMIC DNA]</scope>
    <source>
        <strain evidence="5 6">DSM 22083</strain>
    </source>
</reference>
<evidence type="ECO:0000313" key="6">
    <source>
        <dbReference type="Proteomes" id="UP000569914"/>
    </source>
</evidence>
<dbReference type="AlphaFoldDB" id="A0A7Y9IFC9"/>
<dbReference type="PANTHER" id="PTHR45947">
    <property type="entry name" value="SULFOQUINOVOSYL TRANSFERASE SQD2"/>
    <property type="match status" value="1"/>
</dbReference>
<evidence type="ECO:0000259" key="4">
    <source>
        <dbReference type="Pfam" id="PF13439"/>
    </source>
</evidence>
<dbReference type="SUPFAM" id="SSF53756">
    <property type="entry name" value="UDP-Glycosyltransferase/glycogen phosphorylase"/>
    <property type="match status" value="1"/>
</dbReference>
<evidence type="ECO:0000256" key="2">
    <source>
        <dbReference type="ARBA" id="ARBA00022679"/>
    </source>
</evidence>
<dbReference type="Gene3D" id="3.40.50.2000">
    <property type="entry name" value="Glycogen Phosphorylase B"/>
    <property type="match status" value="2"/>
</dbReference>
<dbReference type="GO" id="GO:1901137">
    <property type="term" value="P:carbohydrate derivative biosynthetic process"/>
    <property type="evidence" value="ECO:0007669"/>
    <property type="project" value="UniProtKB-ARBA"/>
</dbReference>
<keyword evidence="1" id="KW-0328">Glycosyltransferase</keyword>
<dbReference type="Proteomes" id="UP000569914">
    <property type="component" value="Unassembled WGS sequence"/>
</dbReference>
<dbReference type="Pfam" id="PF00534">
    <property type="entry name" value="Glycos_transf_1"/>
    <property type="match status" value="1"/>
</dbReference>
<evidence type="ECO:0000313" key="5">
    <source>
        <dbReference type="EMBL" id="NYE75488.1"/>
    </source>
</evidence>
<dbReference type="InterPro" id="IPR001296">
    <property type="entry name" value="Glyco_trans_1"/>
</dbReference>
<organism evidence="5 6">
    <name type="scientific">Microlunatus parietis</name>
    <dbReference type="NCBI Taxonomy" id="682979"/>
    <lineage>
        <taxon>Bacteria</taxon>
        <taxon>Bacillati</taxon>
        <taxon>Actinomycetota</taxon>
        <taxon>Actinomycetes</taxon>
        <taxon>Propionibacteriales</taxon>
        <taxon>Propionibacteriaceae</taxon>
        <taxon>Microlunatus</taxon>
    </lineage>
</organism>